<organism evidence="1">
    <name type="scientific">Albugo laibachii Nc14</name>
    <dbReference type="NCBI Taxonomy" id="890382"/>
    <lineage>
        <taxon>Eukaryota</taxon>
        <taxon>Sar</taxon>
        <taxon>Stramenopiles</taxon>
        <taxon>Oomycota</taxon>
        <taxon>Peronosporomycetes</taxon>
        <taxon>Albuginales</taxon>
        <taxon>Albuginaceae</taxon>
        <taxon>Albugo</taxon>
    </lineage>
</organism>
<proteinExistence type="predicted"/>
<evidence type="ECO:0000313" key="1">
    <source>
        <dbReference type="EMBL" id="CCA15781.1"/>
    </source>
</evidence>
<accession>F0W3Y6</accession>
<dbReference type="EMBL" id="FR824060">
    <property type="protein sequence ID" value="CCA15781.1"/>
    <property type="molecule type" value="Genomic_DNA"/>
</dbReference>
<reference evidence="1" key="1">
    <citation type="journal article" date="2011" name="PLoS Biol.">
        <title>Gene gain and loss during evolution of obligate parasitism in the white rust pathogen of Arabidopsis thaliana.</title>
        <authorList>
            <person name="Kemen E."/>
            <person name="Gardiner A."/>
            <person name="Schultz-Larsen T."/>
            <person name="Kemen A.C."/>
            <person name="Balmuth A.L."/>
            <person name="Robert-Seilaniantz A."/>
            <person name="Bailey K."/>
            <person name="Holub E."/>
            <person name="Studholme D.J."/>
            <person name="Maclean D."/>
            <person name="Jones J.D."/>
        </authorList>
    </citation>
    <scope>NUCLEOTIDE SEQUENCE</scope>
</reference>
<dbReference type="HOGENOM" id="CLU_2578829_0_0_1"/>
<name>F0W3Y6_9STRA</name>
<reference evidence="1" key="2">
    <citation type="submission" date="2011-02" db="EMBL/GenBank/DDBJ databases">
        <authorList>
            <person name="MacLean D."/>
        </authorList>
    </citation>
    <scope>NUCLEOTIDE SEQUENCE</scope>
</reference>
<gene>
    <name evidence="1" type="primary">AlNc14C15G1685</name>
    <name evidence="1" type="ORF">ALNC14_019240</name>
</gene>
<protein>
    <submittedName>
        <fullName evidence="1">AlNc14C15G1685 protein</fullName>
    </submittedName>
</protein>
<dbReference type="AlphaFoldDB" id="F0W3Y6"/>
<sequence length="81" mass="9141">MSVQLEITISPSSKRLLQSHQSSSVQCRTAFMLGEAHESPWLECYVLGESAYRARKSISQSILDYYLIAIKKPFCKADILS</sequence>